<protein>
    <submittedName>
        <fullName evidence="1">Uncharacterized protein</fullName>
    </submittedName>
</protein>
<evidence type="ECO:0000313" key="1">
    <source>
        <dbReference type="EMBL" id="KKK88519.1"/>
    </source>
</evidence>
<comment type="caution">
    <text evidence="1">The sequence shown here is derived from an EMBL/GenBank/DDBJ whole genome shotgun (WGS) entry which is preliminary data.</text>
</comment>
<organism evidence="1">
    <name type="scientific">marine sediment metagenome</name>
    <dbReference type="NCBI Taxonomy" id="412755"/>
    <lineage>
        <taxon>unclassified sequences</taxon>
        <taxon>metagenomes</taxon>
        <taxon>ecological metagenomes</taxon>
    </lineage>
</organism>
<gene>
    <name evidence="1" type="ORF">LCGC14_2742360</name>
</gene>
<proteinExistence type="predicted"/>
<dbReference type="AlphaFoldDB" id="A0A0F9BCZ9"/>
<dbReference type="EMBL" id="LAZR01049918">
    <property type="protein sequence ID" value="KKK88519.1"/>
    <property type="molecule type" value="Genomic_DNA"/>
</dbReference>
<accession>A0A0F9BCZ9</accession>
<reference evidence="1" key="1">
    <citation type="journal article" date="2015" name="Nature">
        <title>Complex archaea that bridge the gap between prokaryotes and eukaryotes.</title>
        <authorList>
            <person name="Spang A."/>
            <person name="Saw J.H."/>
            <person name="Jorgensen S.L."/>
            <person name="Zaremba-Niedzwiedzka K."/>
            <person name="Martijn J."/>
            <person name="Lind A.E."/>
            <person name="van Eijk R."/>
            <person name="Schleper C."/>
            <person name="Guy L."/>
            <person name="Ettema T.J."/>
        </authorList>
    </citation>
    <scope>NUCLEOTIDE SEQUENCE</scope>
</reference>
<sequence length="58" mass="7353">MNNKLKITWMLLVMKFLHHILWIVDELQEPYRQRDKFTEELYDEYEKVKKQLKENLNK</sequence>
<name>A0A0F9BCZ9_9ZZZZ</name>